<evidence type="ECO:0000256" key="2">
    <source>
        <dbReference type="PROSITE-ProRule" id="PRU00169"/>
    </source>
</evidence>
<dbReference type="PANTHER" id="PTHR44591:SF3">
    <property type="entry name" value="RESPONSE REGULATORY DOMAIN-CONTAINING PROTEIN"/>
    <property type="match status" value="1"/>
</dbReference>
<evidence type="ECO:0000259" key="3">
    <source>
        <dbReference type="PROSITE" id="PS50110"/>
    </source>
</evidence>
<evidence type="ECO:0000313" key="4">
    <source>
        <dbReference type="EMBL" id="ABD42728.1"/>
    </source>
</evidence>
<dbReference type="SUPFAM" id="SSF52172">
    <property type="entry name" value="CheY-like"/>
    <property type="match status" value="1"/>
</dbReference>
<dbReference type="EnsemblBacteria" id="ABD42728">
    <property type="protein sequence ID" value="ABD42728"/>
    <property type="gene ID" value="Mhun_3041"/>
</dbReference>
<dbReference type="PANTHER" id="PTHR44591">
    <property type="entry name" value="STRESS RESPONSE REGULATOR PROTEIN 1"/>
    <property type="match status" value="1"/>
</dbReference>
<feature type="domain" description="Response regulatory" evidence="3">
    <location>
        <begin position="2"/>
        <end position="117"/>
    </location>
</feature>
<gene>
    <name evidence="4" type="ordered locus">Mhun_3041</name>
</gene>
<dbReference type="KEGG" id="mhu:Mhun_3041"/>
<keyword evidence="5" id="KW-1185">Reference proteome</keyword>
<protein>
    <submittedName>
        <fullName evidence="4">Response regulator receiver domain protein (CheY-like)</fullName>
    </submittedName>
</protein>
<dbReference type="InParanoid" id="Q2FS59"/>
<dbReference type="HOGENOM" id="CLU_000445_69_15_2"/>
<proteinExistence type="predicted"/>
<dbReference type="InterPro" id="IPR050595">
    <property type="entry name" value="Bact_response_regulator"/>
</dbReference>
<dbReference type="AlphaFoldDB" id="Q2FS59"/>
<organism evidence="4 5">
    <name type="scientific">Methanospirillum hungatei JF-1 (strain ATCC 27890 / DSM 864 / NBRC 100397 / JF-1)</name>
    <dbReference type="NCBI Taxonomy" id="323259"/>
    <lineage>
        <taxon>Archaea</taxon>
        <taxon>Methanobacteriati</taxon>
        <taxon>Methanobacteriota</taxon>
        <taxon>Stenosarchaea group</taxon>
        <taxon>Methanomicrobia</taxon>
        <taxon>Methanomicrobiales</taxon>
        <taxon>Methanospirillaceae</taxon>
        <taxon>Methanospirillum</taxon>
    </lineage>
</organism>
<dbReference type="Pfam" id="PF00072">
    <property type="entry name" value="Response_reg"/>
    <property type="match status" value="1"/>
</dbReference>
<dbReference type="PROSITE" id="PS50110">
    <property type="entry name" value="RESPONSE_REGULATORY"/>
    <property type="match status" value="1"/>
</dbReference>
<dbReference type="SMART" id="SM00448">
    <property type="entry name" value="REC"/>
    <property type="match status" value="1"/>
</dbReference>
<evidence type="ECO:0000313" key="5">
    <source>
        <dbReference type="Proteomes" id="UP000001941"/>
    </source>
</evidence>
<dbReference type="EMBL" id="CP000254">
    <property type="protein sequence ID" value="ABD42728.1"/>
    <property type="molecule type" value="Genomic_DNA"/>
</dbReference>
<dbReference type="eggNOG" id="arCOG02391">
    <property type="taxonomic scope" value="Archaea"/>
</dbReference>
<dbReference type="OrthoDB" id="9652at2157"/>
<name>Q2FS59_METHJ</name>
<dbReference type="Gene3D" id="3.40.50.2300">
    <property type="match status" value="1"/>
</dbReference>
<accession>Q2FS59</accession>
<dbReference type="RefSeq" id="WP_011449979.1">
    <property type="nucleotide sequence ID" value="NC_007796.1"/>
</dbReference>
<dbReference type="Proteomes" id="UP000001941">
    <property type="component" value="Chromosome"/>
</dbReference>
<feature type="modified residue" description="4-aspartylphosphate" evidence="2">
    <location>
        <position position="52"/>
    </location>
</feature>
<dbReference type="GeneID" id="3922916"/>
<dbReference type="STRING" id="323259.Mhun_3041"/>
<keyword evidence="1 2" id="KW-0597">Phosphoprotein</keyword>
<reference evidence="5" key="1">
    <citation type="journal article" date="2016" name="Stand. Genomic Sci.">
        <title>Complete genome sequence of Methanospirillum hungatei type strain JF1.</title>
        <authorList>
            <person name="Gunsalus R.P."/>
            <person name="Cook L.E."/>
            <person name="Crable B."/>
            <person name="Rohlin L."/>
            <person name="McDonald E."/>
            <person name="Mouttaki H."/>
            <person name="Sieber J.R."/>
            <person name="Poweleit N."/>
            <person name="Zhou H."/>
            <person name="Lapidus A.L."/>
            <person name="Daligault H.E."/>
            <person name="Land M."/>
            <person name="Gilna P."/>
            <person name="Ivanova N."/>
            <person name="Kyrpides N."/>
            <person name="Culley D.E."/>
            <person name="McInerney M.J."/>
        </authorList>
    </citation>
    <scope>NUCLEOTIDE SEQUENCE [LARGE SCALE GENOMIC DNA]</scope>
    <source>
        <strain evidence="5">ATCC 27890 / DSM 864 / NBRC 100397 / JF-1</strain>
    </source>
</reference>
<sequence length="125" mass="13702">MGILIVDDTDFDRNLLRSILLSAGYEISGLATCGEEGIRQYHALKPNLVMLDLIMPDINGIEVLRRIRIDAPDAKVMMCTSVGEESMVDLARRMGARGYVVKPYIADNLLGAVQKILGPPGKSRT</sequence>
<dbReference type="InterPro" id="IPR011006">
    <property type="entry name" value="CheY-like_superfamily"/>
</dbReference>
<dbReference type="GO" id="GO:0000160">
    <property type="term" value="P:phosphorelay signal transduction system"/>
    <property type="evidence" value="ECO:0007669"/>
    <property type="project" value="InterPro"/>
</dbReference>
<dbReference type="InterPro" id="IPR001789">
    <property type="entry name" value="Sig_transdc_resp-reg_receiver"/>
</dbReference>
<evidence type="ECO:0000256" key="1">
    <source>
        <dbReference type="ARBA" id="ARBA00022553"/>
    </source>
</evidence>